<dbReference type="InterPro" id="IPR050410">
    <property type="entry name" value="CCR4/nocturin_mRNA_transcr"/>
</dbReference>
<evidence type="ECO:0000256" key="2">
    <source>
        <dbReference type="ARBA" id="ARBA00022801"/>
    </source>
</evidence>
<dbReference type="EMBL" id="KL197710">
    <property type="protein sequence ID" value="KDQ63641.1"/>
    <property type="molecule type" value="Genomic_DNA"/>
</dbReference>
<dbReference type="GO" id="GO:0000175">
    <property type="term" value="F:3'-5'-RNA exonuclease activity"/>
    <property type="evidence" value="ECO:0007669"/>
    <property type="project" value="TreeGrafter"/>
</dbReference>
<evidence type="ECO:0000256" key="3">
    <source>
        <dbReference type="SAM" id="MobiDB-lite"/>
    </source>
</evidence>
<dbReference type="Proteomes" id="UP000027265">
    <property type="component" value="Unassembled WGS sequence"/>
</dbReference>
<dbReference type="InterPro" id="IPR005135">
    <property type="entry name" value="Endo/exonuclease/phosphatase"/>
</dbReference>
<evidence type="ECO:0000313" key="6">
    <source>
        <dbReference type="Proteomes" id="UP000027265"/>
    </source>
</evidence>
<dbReference type="InParanoid" id="A0A067QLX4"/>
<gene>
    <name evidence="5" type="ORF">JAAARDRAFT_169698</name>
</gene>
<feature type="domain" description="Endonuclease/exonuclease/phosphatase" evidence="4">
    <location>
        <begin position="73"/>
        <end position="408"/>
    </location>
</feature>
<accession>A0A067QLX4</accession>
<feature type="compositionally biased region" description="Acidic residues" evidence="3">
    <location>
        <begin position="291"/>
        <end position="314"/>
    </location>
</feature>
<evidence type="ECO:0000256" key="1">
    <source>
        <dbReference type="ARBA" id="ARBA00010774"/>
    </source>
</evidence>
<dbReference type="SUPFAM" id="SSF56219">
    <property type="entry name" value="DNase I-like"/>
    <property type="match status" value="1"/>
</dbReference>
<sequence length="469" mass="51663">MSVRSFFSLNTLLNPKTLHVQLLAQCLVRRSLFPTSDCLKASTRTPLLFAELASRISLSSPSPSPTSPPSPYPILCLQETDRLPSLLPFLSSLSYTSHTYRKGTESKKHGCLIAWREADWVEVASKGVWYDDEDVRGDVEMQGVTNGVTNLNGTGEKQEESNPQSRKGSSFKTKNVANLVALSSTSNPSSGIIIATTHLFWHPKYTYERTRQTGILLRESLKFRSQINPSWPVVIAGDFNHPPSDPSYSLLFNQPLTPEDEQRLEWSRVVHVSLDPSVALTSRPPVANGEAEGEEAGGEGGDGEEGGEGEGEEEDPDMIITHARKPTPQDGLLSTPELHSLFSPQPSIKSAYEEGLKTYLASQTPSEGIEKFRTFGDRADIGEGRKGRYEPEYTSYTHWWKATLDYIFIIDPPPSPRTNTETSSHITGLLKPLSATDLAPLLPRKGLSGSDHLSLMAEITWVESSPVDP</sequence>
<dbReference type="Pfam" id="PF03372">
    <property type="entry name" value="Exo_endo_phos"/>
    <property type="match status" value="1"/>
</dbReference>
<evidence type="ECO:0000313" key="5">
    <source>
        <dbReference type="EMBL" id="KDQ63641.1"/>
    </source>
</evidence>
<proteinExistence type="inferred from homology"/>
<name>A0A067QLX4_9AGAM</name>
<dbReference type="PANTHER" id="PTHR12121">
    <property type="entry name" value="CARBON CATABOLITE REPRESSOR PROTEIN 4"/>
    <property type="match status" value="1"/>
</dbReference>
<reference evidence="6" key="1">
    <citation type="journal article" date="2014" name="Proc. Natl. Acad. Sci. U.S.A.">
        <title>Extensive sampling of basidiomycete genomes demonstrates inadequacy of the white-rot/brown-rot paradigm for wood decay fungi.</title>
        <authorList>
            <person name="Riley R."/>
            <person name="Salamov A.A."/>
            <person name="Brown D.W."/>
            <person name="Nagy L.G."/>
            <person name="Floudas D."/>
            <person name="Held B.W."/>
            <person name="Levasseur A."/>
            <person name="Lombard V."/>
            <person name="Morin E."/>
            <person name="Otillar R."/>
            <person name="Lindquist E.A."/>
            <person name="Sun H."/>
            <person name="LaButti K.M."/>
            <person name="Schmutz J."/>
            <person name="Jabbour D."/>
            <person name="Luo H."/>
            <person name="Baker S.E."/>
            <person name="Pisabarro A.G."/>
            <person name="Walton J.D."/>
            <person name="Blanchette R.A."/>
            <person name="Henrissat B."/>
            <person name="Martin F."/>
            <person name="Cullen D."/>
            <person name="Hibbett D.S."/>
            <person name="Grigoriev I.V."/>
        </authorList>
    </citation>
    <scope>NUCLEOTIDE SEQUENCE [LARGE SCALE GENOMIC DNA]</scope>
    <source>
        <strain evidence="6">MUCL 33604</strain>
    </source>
</reference>
<keyword evidence="2" id="KW-0378">Hydrolase</keyword>
<comment type="similarity">
    <text evidence="1">Belongs to the CCR4/nocturin family.</text>
</comment>
<organism evidence="5 6">
    <name type="scientific">Jaapia argillacea MUCL 33604</name>
    <dbReference type="NCBI Taxonomy" id="933084"/>
    <lineage>
        <taxon>Eukaryota</taxon>
        <taxon>Fungi</taxon>
        <taxon>Dikarya</taxon>
        <taxon>Basidiomycota</taxon>
        <taxon>Agaricomycotina</taxon>
        <taxon>Agaricomycetes</taxon>
        <taxon>Agaricomycetidae</taxon>
        <taxon>Jaapiales</taxon>
        <taxon>Jaapiaceae</taxon>
        <taxon>Jaapia</taxon>
    </lineage>
</organism>
<dbReference type="PANTHER" id="PTHR12121:SF45">
    <property type="entry name" value="NOCTURNIN"/>
    <property type="match status" value="1"/>
</dbReference>
<evidence type="ECO:0000259" key="4">
    <source>
        <dbReference type="Pfam" id="PF03372"/>
    </source>
</evidence>
<dbReference type="Gene3D" id="3.60.10.10">
    <property type="entry name" value="Endonuclease/exonuclease/phosphatase"/>
    <property type="match status" value="1"/>
</dbReference>
<dbReference type="AlphaFoldDB" id="A0A067QLX4"/>
<feature type="region of interest" description="Disordered" evidence="3">
    <location>
        <begin position="279"/>
        <end position="314"/>
    </location>
</feature>
<dbReference type="OrthoDB" id="428734at2759"/>
<keyword evidence="6" id="KW-1185">Reference proteome</keyword>
<dbReference type="GO" id="GO:0006139">
    <property type="term" value="P:nucleobase-containing compound metabolic process"/>
    <property type="evidence" value="ECO:0007669"/>
    <property type="project" value="UniProtKB-ARBA"/>
</dbReference>
<dbReference type="InterPro" id="IPR036691">
    <property type="entry name" value="Endo/exonu/phosph_ase_sf"/>
</dbReference>
<protein>
    <recommendedName>
        <fullName evidence="4">Endonuclease/exonuclease/phosphatase domain-containing protein</fullName>
    </recommendedName>
</protein>
<feature type="region of interest" description="Disordered" evidence="3">
    <location>
        <begin position="146"/>
        <end position="171"/>
    </location>
</feature>
<dbReference type="FunCoup" id="A0A067QLX4">
    <property type="interactions" value="255"/>
</dbReference>
<dbReference type="HOGENOM" id="CLU_034867_1_0_1"/>